<evidence type="ECO:0000256" key="11">
    <source>
        <dbReference type="PROSITE-ProRule" id="PRU01100"/>
    </source>
</evidence>
<evidence type="ECO:0000256" key="12">
    <source>
        <dbReference type="SAM" id="Coils"/>
    </source>
</evidence>
<evidence type="ECO:0000256" key="2">
    <source>
        <dbReference type="ARBA" id="ARBA00004496"/>
    </source>
</evidence>
<dbReference type="GO" id="GO:0050660">
    <property type="term" value="F:flavin adenine dinucleotide binding"/>
    <property type="evidence" value="ECO:0007669"/>
    <property type="project" value="InterPro"/>
</dbReference>
<evidence type="ECO:0000256" key="7">
    <source>
        <dbReference type="ARBA" id="ARBA00023015"/>
    </source>
</evidence>
<comment type="subcellular location">
    <subcellularLocation>
        <location evidence="2">Cytoplasm</location>
    </subcellularLocation>
    <subcellularLocation>
        <location evidence="1">Nucleus</location>
    </subcellularLocation>
</comment>
<feature type="active site" description="Proton donor" evidence="11">
    <location>
        <position position="954"/>
    </location>
</feature>
<dbReference type="InterPro" id="IPR036318">
    <property type="entry name" value="FAD-bd_PCMH-like_sf"/>
</dbReference>
<dbReference type="GeneID" id="63793403"/>
<dbReference type="Proteomes" id="UP000249363">
    <property type="component" value="Unassembled WGS sequence"/>
</dbReference>
<evidence type="ECO:0000256" key="10">
    <source>
        <dbReference type="ARBA" id="ARBA00023295"/>
    </source>
</evidence>
<dbReference type="Gene3D" id="2.30.30.1020">
    <property type="entry name" value="CCR4-NOT complex subunit 2/3/5, C-terminal domain"/>
    <property type="match status" value="1"/>
</dbReference>
<comment type="similarity">
    <text evidence="3">Belongs to the CNOT2/3/5 family.</text>
</comment>
<evidence type="ECO:0000256" key="8">
    <source>
        <dbReference type="ARBA" id="ARBA00023163"/>
    </source>
</evidence>
<comment type="caution">
    <text evidence="15">The sequence shown here is derived from an EMBL/GenBank/DDBJ whole genome shotgun (WGS) entry which is preliminary data.</text>
</comment>
<evidence type="ECO:0000313" key="16">
    <source>
        <dbReference type="Proteomes" id="UP000249363"/>
    </source>
</evidence>
<feature type="coiled-coil region" evidence="12">
    <location>
        <begin position="124"/>
        <end position="151"/>
    </location>
</feature>
<accession>A0A364KX96</accession>
<feature type="domain" description="GH26" evidence="14">
    <location>
        <begin position="823"/>
        <end position="1123"/>
    </location>
</feature>
<dbReference type="InterPro" id="IPR040168">
    <property type="entry name" value="Not2/3/5"/>
</dbReference>
<dbReference type="GO" id="GO:0005634">
    <property type="term" value="C:nucleus"/>
    <property type="evidence" value="ECO:0007669"/>
    <property type="project" value="UniProtKB-SubCell"/>
</dbReference>
<dbReference type="SUPFAM" id="SSF56176">
    <property type="entry name" value="FAD-binding/transporter-associated domain-like"/>
    <property type="match status" value="1"/>
</dbReference>
<dbReference type="InterPro" id="IPR017853">
    <property type="entry name" value="GH"/>
</dbReference>
<dbReference type="PROSITE" id="PS51764">
    <property type="entry name" value="GH26"/>
    <property type="match status" value="1"/>
</dbReference>
<dbReference type="FunFam" id="2.30.30.1020:FF:000006">
    <property type="entry name" value="CCR4-NOT transcription complex, subunit 3"/>
    <property type="match status" value="1"/>
</dbReference>
<keyword evidence="8" id="KW-0804">Transcription</keyword>
<feature type="region of interest" description="Disordered" evidence="13">
    <location>
        <begin position="334"/>
        <end position="353"/>
    </location>
</feature>
<feature type="region of interest" description="Disordered" evidence="13">
    <location>
        <begin position="376"/>
        <end position="446"/>
    </location>
</feature>
<dbReference type="EMBL" id="MIKG01000007">
    <property type="protein sequence ID" value="RAO68175.1"/>
    <property type="molecule type" value="Genomic_DNA"/>
</dbReference>
<feature type="region of interest" description="Disordered" evidence="13">
    <location>
        <begin position="237"/>
        <end position="286"/>
    </location>
</feature>
<dbReference type="STRING" id="1196081.A0A364KX96"/>
<dbReference type="Gene3D" id="3.30.465.10">
    <property type="match status" value="2"/>
</dbReference>
<sequence>MASRKTQQEIEKTFKKVAEGMATFEGIYEKIKVANNTTQRDRLEENLKREIKKLQRFRDQIKTWAAGNEVKDKTPLLEQRRAIETCMEQFKAVEKDLKTKAYSKEGLSAASRLDPKEKEKAESSDFLSNMVDELQQRIEAMEAEEEVIQASLKKGKKDVAKANRLADIARVSERHKWHVNKLELLLRSLQNGNVEVSQVLDLKDSIKYYVEDGHNIDYSGEDETLYDDLNLGDDETAFGIGNEGDRLSSQDTQSIPDEEPEIRAKPKAESISGRRPSTQLKSPLPVLATLHPTTTTATTSSPMKPAPLPTRLPGETLKYASAAAAAAASDRSGVGIAPLPPPPGSSPASSSVFPVSKAGSTYSPGVNSVQLASRVVSTPEPTEKPTRTESPAPAQVASVKPVSATPDLPTPAEKYEAVPSKANSSQMQNGNVTNEETAPAATTTNAQDESMYHLPPGLQDLIQSFEATKTRGEANISSASVQRLLAASLNSCPEPGDAEKPRHYKPQNPYNTPLYYPQEPLPIFDDHRLYDTGRIDTDTLFYIFYYQQGTYQQYLAAKSLKNQSWRFHKLYQTWFQRHEEPKMITEEFEQGTYRFFDYESTWMNRRKADFKFIYKIEAYTFDYMDLFLFTSSTALICGLFNYTSTCFQGVCPSFVVNVSTVSQVQVAVNFDRNSNTRLVLKSTGHGFVLRIKFDTGIQVSEAYKFANELVVTAVGGEAGTVVLAGASNAGGGDSPLSSLYGLAADQVLALEVVLADGSFVTVPAKSSSEIYWMLQGGGDSTIGVVKSSTDICEKPQDFVSILISIDMAKFLSLLTLASAALASPHKRLENTLGVQYGINADSMISYDGVYFGYAPNYDPQVTMADLTAATGQKGATYNVYSQLTSSNVDSGSYNGNDQYNVDDIISSGAVLIASLMTSIDWTDVSTGLSKSVASYFENTFTSKGVTVWLRFAHEMNYYADSGTYPGGKNYDEFMTAWQNMYNATSSNDKIYMYWSPNDDITSEPAAPWWPGKEYVDIVGMDYYPNADQGIPDFATAYGAFYDTYAAANGLPFAIGETGTQTSSGGSASTAQKEEWLKNIINPDGGLGKYSEYYMSCTWFEYGPPANSIDYYVVYGQGSTVVDETIANTEIGSA</sequence>
<comment type="similarity">
    <text evidence="11">Belongs to the glycosyl hydrolase 26 family.</text>
</comment>
<keyword evidence="5" id="KW-0678">Repressor</keyword>
<name>A0A364KX96_TALAM</name>
<keyword evidence="4" id="KW-0963">Cytoplasm</keyword>
<dbReference type="GO" id="GO:0000289">
    <property type="term" value="P:nuclear-transcribed mRNA poly(A) tail shortening"/>
    <property type="evidence" value="ECO:0007669"/>
    <property type="project" value="UniProtKB-ARBA"/>
</dbReference>
<evidence type="ECO:0000313" key="15">
    <source>
        <dbReference type="EMBL" id="RAO68175.1"/>
    </source>
</evidence>
<dbReference type="InterPro" id="IPR022790">
    <property type="entry name" value="GH26_dom"/>
</dbReference>
<evidence type="ECO:0000256" key="6">
    <source>
        <dbReference type="ARBA" id="ARBA00022801"/>
    </source>
</evidence>
<keyword evidence="16" id="KW-1185">Reference proteome</keyword>
<dbReference type="InterPro" id="IPR007282">
    <property type="entry name" value="NOT2/3/5_C"/>
</dbReference>
<feature type="active site" description="Nucleophile" evidence="11">
    <location>
        <position position="1056"/>
    </location>
</feature>
<keyword evidence="7" id="KW-0805">Transcription regulation</keyword>
<feature type="compositionally biased region" description="Low complexity" evidence="13">
    <location>
        <begin position="433"/>
        <end position="446"/>
    </location>
</feature>
<keyword evidence="6 11" id="KW-0378">Hydrolase</keyword>
<protein>
    <recommendedName>
        <fullName evidence="14">GH26 domain-containing protein</fullName>
    </recommendedName>
</protein>
<evidence type="ECO:0000256" key="3">
    <source>
        <dbReference type="ARBA" id="ARBA00007682"/>
    </source>
</evidence>
<dbReference type="Pfam" id="PF04065">
    <property type="entry name" value="Not3"/>
    <property type="match status" value="1"/>
</dbReference>
<evidence type="ECO:0000259" key="14">
    <source>
        <dbReference type="PROSITE" id="PS51764"/>
    </source>
</evidence>
<keyword evidence="10 11" id="KW-0326">Glycosidase</keyword>
<evidence type="ECO:0000256" key="4">
    <source>
        <dbReference type="ARBA" id="ARBA00022490"/>
    </source>
</evidence>
<evidence type="ECO:0000256" key="9">
    <source>
        <dbReference type="ARBA" id="ARBA00023242"/>
    </source>
</evidence>
<dbReference type="GO" id="GO:0004553">
    <property type="term" value="F:hydrolase activity, hydrolyzing O-glycosyl compounds"/>
    <property type="evidence" value="ECO:0007669"/>
    <property type="project" value="InterPro"/>
</dbReference>
<dbReference type="GO" id="GO:0005737">
    <property type="term" value="C:cytoplasm"/>
    <property type="evidence" value="ECO:0007669"/>
    <property type="project" value="UniProtKB-SubCell"/>
</dbReference>
<dbReference type="PANTHER" id="PTHR23326">
    <property type="entry name" value="CCR4 NOT-RELATED"/>
    <property type="match status" value="1"/>
</dbReference>
<feature type="coiled-coil region" evidence="12">
    <location>
        <begin position="33"/>
        <end position="60"/>
    </location>
</feature>
<dbReference type="SUPFAM" id="SSF51445">
    <property type="entry name" value="(Trans)glycosidases"/>
    <property type="match status" value="1"/>
</dbReference>
<dbReference type="AlphaFoldDB" id="A0A364KX96"/>
<dbReference type="Pfam" id="PF02156">
    <property type="entry name" value="Glyco_hydro_26"/>
    <property type="match status" value="1"/>
</dbReference>
<dbReference type="InterPro" id="IPR038635">
    <property type="entry name" value="CCR4-NOT_su2/3/5_C_sf"/>
</dbReference>
<dbReference type="InterPro" id="IPR016169">
    <property type="entry name" value="FAD-bd_PCMH_sub2"/>
</dbReference>
<organism evidence="15 16">
    <name type="scientific">Talaromyces amestolkiae</name>
    <dbReference type="NCBI Taxonomy" id="1196081"/>
    <lineage>
        <taxon>Eukaryota</taxon>
        <taxon>Fungi</taxon>
        <taxon>Dikarya</taxon>
        <taxon>Ascomycota</taxon>
        <taxon>Pezizomycotina</taxon>
        <taxon>Eurotiomycetes</taxon>
        <taxon>Eurotiomycetidae</taxon>
        <taxon>Eurotiales</taxon>
        <taxon>Trichocomaceae</taxon>
        <taxon>Talaromyces</taxon>
        <taxon>Talaromyces sect. Talaromyces</taxon>
    </lineage>
</organism>
<evidence type="ECO:0000256" key="1">
    <source>
        <dbReference type="ARBA" id="ARBA00004123"/>
    </source>
</evidence>
<evidence type="ECO:0000256" key="13">
    <source>
        <dbReference type="SAM" id="MobiDB-lite"/>
    </source>
</evidence>
<dbReference type="InterPro" id="IPR007207">
    <property type="entry name" value="Not_N"/>
</dbReference>
<dbReference type="RefSeq" id="XP_040732691.1">
    <property type="nucleotide sequence ID" value="XM_040876525.1"/>
</dbReference>
<dbReference type="GO" id="GO:0006355">
    <property type="term" value="P:regulation of DNA-templated transcription"/>
    <property type="evidence" value="ECO:0007669"/>
    <property type="project" value="InterPro"/>
</dbReference>
<dbReference type="Gene3D" id="3.20.20.80">
    <property type="entry name" value="Glycosidases"/>
    <property type="match status" value="1"/>
</dbReference>
<keyword evidence="12" id="KW-0175">Coiled coil</keyword>
<feature type="compositionally biased region" description="Polar residues" evidence="13">
    <location>
        <begin position="421"/>
        <end position="432"/>
    </location>
</feature>
<evidence type="ECO:0000256" key="5">
    <source>
        <dbReference type="ARBA" id="ARBA00022491"/>
    </source>
</evidence>
<reference evidence="15 16" key="1">
    <citation type="journal article" date="2017" name="Biotechnol. Biofuels">
        <title>Differential beta-glucosidase expression as a function of carbon source availability in Talaromyces amestolkiae: a genomic and proteomic approach.</title>
        <authorList>
            <person name="de Eugenio L.I."/>
            <person name="Mendez-Liter J.A."/>
            <person name="Nieto-Dominguez M."/>
            <person name="Alonso L."/>
            <person name="Gil-Munoz J."/>
            <person name="Barriuso J."/>
            <person name="Prieto A."/>
            <person name="Martinez M.J."/>
        </authorList>
    </citation>
    <scope>NUCLEOTIDE SEQUENCE [LARGE SCALE GENOMIC DNA]</scope>
    <source>
        <strain evidence="15 16">CIB</strain>
    </source>
</reference>
<gene>
    <name evidence="15" type="ORF">BHQ10_004187</name>
</gene>
<dbReference type="GO" id="GO:0030015">
    <property type="term" value="C:CCR4-NOT core complex"/>
    <property type="evidence" value="ECO:0007669"/>
    <property type="project" value="InterPro"/>
</dbReference>
<dbReference type="OrthoDB" id="293823at2759"/>
<proteinExistence type="inferred from homology"/>
<dbReference type="Pfam" id="PF04153">
    <property type="entry name" value="NOT2_3_5_C"/>
    <property type="match status" value="1"/>
</dbReference>
<keyword evidence="9" id="KW-0539">Nucleus</keyword>